<sequence length="96" mass="10452">MRDGERAARGISWQTPTFRACEKPPRARQKKPPFPPYPHHIIRAGSRFVAGVTISVFWLRGGVSYPPSLSAYDGRNGYYSTPAPAASVSILIPGPG</sequence>
<comment type="caution">
    <text evidence="1">The sequence shown here is derived from an EMBL/GenBank/DDBJ whole genome shotgun (WGS) entry which is preliminary data.</text>
</comment>
<dbReference type="AlphaFoldDB" id="A0A8H8DHE5"/>
<organism evidence="1 2">
    <name type="scientific">Olpidium bornovanus</name>
    <dbReference type="NCBI Taxonomy" id="278681"/>
    <lineage>
        <taxon>Eukaryota</taxon>
        <taxon>Fungi</taxon>
        <taxon>Fungi incertae sedis</taxon>
        <taxon>Olpidiomycota</taxon>
        <taxon>Olpidiomycotina</taxon>
        <taxon>Olpidiomycetes</taxon>
        <taxon>Olpidiales</taxon>
        <taxon>Olpidiaceae</taxon>
        <taxon>Olpidium</taxon>
    </lineage>
</organism>
<reference evidence="1 2" key="1">
    <citation type="journal article" name="Sci. Rep.">
        <title>Genome-scale phylogenetic analyses confirm Olpidium as the closest living zoosporic fungus to the non-flagellated, terrestrial fungi.</title>
        <authorList>
            <person name="Chang Y."/>
            <person name="Rochon D."/>
            <person name="Sekimoto S."/>
            <person name="Wang Y."/>
            <person name="Chovatia M."/>
            <person name="Sandor L."/>
            <person name="Salamov A."/>
            <person name="Grigoriev I.V."/>
            <person name="Stajich J.E."/>
            <person name="Spatafora J.W."/>
        </authorList>
    </citation>
    <scope>NUCLEOTIDE SEQUENCE [LARGE SCALE GENOMIC DNA]</scope>
    <source>
        <strain evidence="1">S191</strain>
    </source>
</reference>
<evidence type="ECO:0000313" key="2">
    <source>
        <dbReference type="Proteomes" id="UP000673691"/>
    </source>
</evidence>
<accession>A0A8H8DHE5</accession>
<protein>
    <submittedName>
        <fullName evidence="1">Uncharacterized protein</fullName>
    </submittedName>
</protein>
<dbReference type="Proteomes" id="UP000673691">
    <property type="component" value="Unassembled WGS sequence"/>
</dbReference>
<gene>
    <name evidence="1" type="ORF">BJ554DRAFT_1476</name>
</gene>
<keyword evidence="2" id="KW-1185">Reference proteome</keyword>
<evidence type="ECO:0000313" key="1">
    <source>
        <dbReference type="EMBL" id="KAG5458318.1"/>
    </source>
</evidence>
<proteinExistence type="predicted"/>
<name>A0A8H8DHE5_9FUNG</name>
<dbReference type="EMBL" id="JAEFCI010008658">
    <property type="protein sequence ID" value="KAG5458318.1"/>
    <property type="molecule type" value="Genomic_DNA"/>
</dbReference>